<accession>A0AAV4JYQ8</accession>
<proteinExistence type="predicted"/>
<name>A0AAV4JYQ8_9GAST</name>
<comment type="caution">
    <text evidence="1">The sequence shown here is derived from an EMBL/GenBank/DDBJ whole genome shotgun (WGS) entry which is preliminary data.</text>
</comment>
<dbReference type="Proteomes" id="UP000762676">
    <property type="component" value="Unassembled WGS sequence"/>
</dbReference>
<protein>
    <submittedName>
        <fullName evidence="1">Uncharacterized protein</fullName>
    </submittedName>
</protein>
<dbReference type="AlphaFoldDB" id="A0AAV4JYQ8"/>
<organism evidence="1 2">
    <name type="scientific">Elysia marginata</name>
    <dbReference type="NCBI Taxonomy" id="1093978"/>
    <lineage>
        <taxon>Eukaryota</taxon>
        <taxon>Metazoa</taxon>
        <taxon>Spiralia</taxon>
        <taxon>Lophotrochozoa</taxon>
        <taxon>Mollusca</taxon>
        <taxon>Gastropoda</taxon>
        <taxon>Heterobranchia</taxon>
        <taxon>Euthyneura</taxon>
        <taxon>Panpulmonata</taxon>
        <taxon>Sacoglossa</taxon>
        <taxon>Placobranchoidea</taxon>
        <taxon>Plakobranchidae</taxon>
        <taxon>Elysia</taxon>
    </lineage>
</organism>
<sequence>MVVEKTNKDAIKFKVSRSTKTKEGEGYASISSGSMFTMATIIIRKALQRSVRQIRITAHGRTQKKTEVLRHVGCCQTTNSFVQYESHLSALIAAQTRGFQTSTEQIKEKDINGDFYSSYNLHQENLGREWCCIVFAV</sequence>
<evidence type="ECO:0000313" key="2">
    <source>
        <dbReference type="Proteomes" id="UP000762676"/>
    </source>
</evidence>
<gene>
    <name evidence="1" type="ORF">ElyMa_005228600</name>
</gene>
<evidence type="ECO:0000313" key="1">
    <source>
        <dbReference type="EMBL" id="GFS26858.1"/>
    </source>
</evidence>
<reference evidence="1 2" key="1">
    <citation type="journal article" date="2021" name="Elife">
        <title>Chloroplast acquisition without the gene transfer in kleptoplastic sea slugs, Plakobranchus ocellatus.</title>
        <authorList>
            <person name="Maeda T."/>
            <person name="Takahashi S."/>
            <person name="Yoshida T."/>
            <person name="Shimamura S."/>
            <person name="Takaki Y."/>
            <person name="Nagai Y."/>
            <person name="Toyoda A."/>
            <person name="Suzuki Y."/>
            <person name="Arimoto A."/>
            <person name="Ishii H."/>
            <person name="Satoh N."/>
            <person name="Nishiyama T."/>
            <person name="Hasebe M."/>
            <person name="Maruyama T."/>
            <person name="Minagawa J."/>
            <person name="Obokata J."/>
            <person name="Shigenobu S."/>
        </authorList>
    </citation>
    <scope>NUCLEOTIDE SEQUENCE [LARGE SCALE GENOMIC DNA]</scope>
</reference>
<keyword evidence="2" id="KW-1185">Reference proteome</keyword>
<dbReference type="EMBL" id="BMAT01010438">
    <property type="protein sequence ID" value="GFS26858.1"/>
    <property type="molecule type" value="Genomic_DNA"/>
</dbReference>